<accession>A0A2H6NB45</accession>
<sequence length="139" mass="15329">MLSTYTAGPQDSLRRSHPSRPVPPSSQEEEEKMPAALMLLLLSPPTPPKNLLCFAWNNGAFLRFCFLFYLVVSPSGYLKTAILHISLCLKKLASSFLSFFKSNLYKGLTSPNPHPFLAPLNQSTVAKLSALLGLPCFVM</sequence>
<reference evidence="2" key="1">
    <citation type="submission" date="2017-07" db="EMBL/GenBank/DDBJ databases">
        <authorList>
            <person name="Mikheyev A."/>
            <person name="Grau M."/>
        </authorList>
    </citation>
    <scope>NUCLEOTIDE SEQUENCE</scope>
    <source>
        <tissue evidence="2">Venom_gland</tissue>
    </source>
</reference>
<protein>
    <submittedName>
        <fullName evidence="2">Uncharacterized protein</fullName>
    </submittedName>
</protein>
<organism evidence="2">
    <name type="scientific">Micrurus carvalhoi</name>
    <dbReference type="NCBI Taxonomy" id="3147026"/>
    <lineage>
        <taxon>Eukaryota</taxon>
        <taxon>Metazoa</taxon>
        <taxon>Chordata</taxon>
        <taxon>Craniata</taxon>
        <taxon>Vertebrata</taxon>
        <taxon>Euteleostomi</taxon>
        <taxon>Lepidosauria</taxon>
        <taxon>Squamata</taxon>
        <taxon>Bifurcata</taxon>
        <taxon>Unidentata</taxon>
        <taxon>Episquamata</taxon>
        <taxon>Toxicofera</taxon>
        <taxon>Serpentes</taxon>
        <taxon>Colubroidea</taxon>
        <taxon>Elapidae</taxon>
        <taxon>Elapinae</taxon>
        <taxon>Micrurus</taxon>
    </lineage>
</organism>
<evidence type="ECO:0000313" key="2">
    <source>
        <dbReference type="EMBL" id="LAA28617.1"/>
    </source>
</evidence>
<dbReference type="EMBL" id="IACI01075799">
    <property type="protein sequence ID" value="LAA28617.1"/>
    <property type="molecule type" value="Transcribed_RNA"/>
</dbReference>
<reference evidence="2" key="2">
    <citation type="submission" date="2017-12" db="EMBL/GenBank/DDBJ databases">
        <title>Coralsnake Venomics: Analyses of Venom Gland Transcriptomes and Proteomes of Six Brazilian Taxa.</title>
        <authorList>
            <person name="Aird S.D."/>
            <person name="Jorge da Silva N."/>
            <person name="Qiu L."/>
            <person name="Villar-Briones A."/>
            <person name="Aparecida-Saddi V."/>
            <person name="Campos-Telles M.P."/>
            <person name="Grau M."/>
            <person name="Mikheyev A.S."/>
        </authorList>
    </citation>
    <scope>NUCLEOTIDE SEQUENCE</scope>
    <source>
        <tissue evidence="2">Venom_gland</tissue>
    </source>
</reference>
<proteinExistence type="predicted"/>
<evidence type="ECO:0000256" key="1">
    <source>
        <dbReference type="SAM" id="MobiDB-lite"/>
    </source>
</evidence>
<feature type="region of interest" description="Disordered" evidence="1">
    <location>
        <begin position="1"/>
        <end position="28"/>
    </location>
</feature>
<dbReference type="EMBL" id="IACI01075798">
    <property type="protein sequence ID" value="LAA28615.1"/>
    <property type="molecule type" value="Transcribed_RNA"/>
</dbReference>
<dbReference type="AlphaFoldDB" id="A0A2H6NB45"/>
<name>A0A2H6NB45_9SAUR</name>